<keyword evidence="3" id="KW-1185">Reference proteome</keyword>
<proteinExistence type="predicted"/>
<feature type="region of interest" description="Disordered" evidence="1">
    <location>
        <begin position="1"/>
        <end position="53"/>
    </location>
</feature>
<dbReference type="EMBL" id="VIVR01000001">
    <property type="protein sequence ID" value="TWE17206.1"/>
    <property type="molecule type" value="Genomic_DNA"/>
</dbReference>
<dbReference type="OrthoDB" id="4211235at2"/>
<sequence>MTNTGRAERRAEQTADHTADHTAQRHSAAALEPQQSGPLSGPRSGPWSVRTTQPRRGRVALEVYEHGELLDVMVASTLSTALLRGARRCIRGGRPAGFAWGRLPADGSLPVVAFTGGWLGRSRQSARVVPLADAFWLAWADEPCGGVLVQHGDEPPTRLRAGRAS</sequence>
<evidence type="ECO:0000313" key="3">
    <source>
        <dbReference type="Proteomes" id="UP000318416"/>
    </source>
</evidence>
<gene>
    <name evidence="2" type="ORF">FB465_2214</name>
</gene>
<reference evidence="2 3" key="1">
    <citation type="submission" date="2019-06" db="EMBL/GenBank/DDBJ databases">
        <title>Sequencing the genomes of 1000 actinobacteria strains.</title>
        <authorList>
            <person name="Klenk H.-P."/>
        </authorList>
    </citation>
    <scope>NUCLEOTIDE SEQUENCE [LARGE SCALE GENOMIC DNA]</scope>
    <source>
        <strain evidence="2 3">DSM 41649</strain>
    </source>
</reference>
<evidence type="ECO:0000313" key="2">
    <source>
        <dbReference type="EMBL" id="TWE17206.1"/>
    </source>
</evidence>
<accession>A0A561ENL7</accession>
<dbReference type="AlphaFoldDB" id="A0A561ENL7"/>
<dbReference type="Proteomes" id="UP000318416">
    <property type="component" value="Unassembled WGS sequence"/>
</dbReference>
<feature type="compositionally biased region" description="Basic and acidic residues" evidence="1">
    <location>
        <begin position="1"/>
        <end position="23"/>
    </location>
</feature>
<name>A0A561ENL7_9ACTN</name>
<comment type="caution">
    <text evidence="2">The sequence shown here is derived from an EMBL/GenBank/DDBJ whole genome shotgun (WGS) entry which is preliminary data.</text>
</comment>
<protein>
    <submittedName>
        <fullName evidence="2">Uncharacterized protein</fullName>
    </submittedName>
</protein>
<dbReference type="RefSeq" id="WP_145789840.1">
    <property type="nucleotide sequence ID" value="NZ_BAAABR010000030.1"/>
</dbReference>
<organism evidence="2 3">
    <name type="scientific">Kitasatospora atroaurantiaca</name>
    <dbReference type="NCBI Taxonomy" id="285545"/>
    <lineage>
        <taxon>Bacteria</taxon>
        <taxon>Bacillati</taxon>
        <taxon>Actinomycetota</taxon>
        <taxon>Actinomycetes</taxon>
        <taxon>Kitasatosporales</taxon>
        <taxon>Streptomycetaceae</taxon>
        <taxon>Kitasatospora</taxon>
    </lineage>
</organism>
<evidence type="ECO:0000256" key="1">
    <source>
        <dbReference type="SAM" id="MobiDB-lite"/>
    </source>
</evidence>